<dbReference type="EMBL" id="CAJOBB010030163">
    <property type="protein sequence ID" value="CAF4441733.1"/>
    <property type="molecule type" value="Genomic_DNA"/>
</dbReference>
<dbReference type="GO" id="GO:0005813">
    <property type="term" value="C:centrosome"/>
    <property type="evidence" value="ECO:0007669"/>
    <property type="project" value="TreeGrafter"/>
</dbReference>
<dbReference type="InterPro" id="IPR039893">
    <property type="entry name" value="CEP120-like"/>
</dbReference>
<sequence>IYENIIFLGRNFPNQSSCQLTVDAKFDGEILVTDPVEFLSTPDINQELAWELDKKTFQQHKLQRSVIKCNAYATTSPGVRDNLGYFMIDVRPLSTTQTIPWHRLLQTKYPKLKQLKEYDLVEAFT</sequence>
<comment type="caution">
    <text evidence="1">The sequence shown here is derived from an EMBL/GenBank/DDBJ whole genome shotgun (WGS) entry which is preliminary data.</text>
</comment>
<protein>
    <submittedName>
        <fullName evidence="1">Uncharacterized protein</fullName>
    </submittedName>
</protein>
<dbReference type="InterPro" id="IPR035892">
    <property type="entry name" value="C2_domain_sf"/>
</dbReference>
<dbReference type="PANTHER" id="PTHR21574:SF0">
    <property type="entry name" value="CENTROSOMAL PROTEIN OF 120 KDA"/>
    <property type="match status" value="1"/>
</dbReference>
<proteinExistence type="predicted"/>
<evidence type="ECO:0000313" key="2">
    <source>
        <dbReference type="Proteomes" id="UP000663868"/>
    </source>
</evidence>
<dbReference type="AlphaFoldDB" id="A0A820RQJ6"/>
<reference evidence="1" key="1">
    <citation type="submission" date="2021-02" db="EMBL/GenBank/DDBJ databases">
        <authorList>
            <person name="Nowell W R."/>
        </authorList>
    </citation>
    <scope>NUCLEOTIDE SEQUENCE</scope>
</reference>
<dbReference type="Proteomes" id="UP000663868">
    <property type="component" value="Unassembled WGS sequence"/>
</dbReference>
<evidence type="ECO:0000313" key="1">
    <source>
        <dbReference type="EMBL" id="CAF4441733.1"/>
    </source>
</evidence>
<accession>A0A820RQJ6</accession>
<feature type="non-terminal residue" evidence="1">
    <location>
        <position position="1"/>
    </location>
</feature>
<dbReference type="PANTHER" id="PTHR21574">
    <property type="entry name" value="CENTROSOMAL PROTEIN OF 120 KDA"/>
    <property type="match status" value="1"/>
</dbReference>
<dbReference type="Gene3D" id="2.60.40.150">
    <property type="entry name" value="C2 domain"/>
    <property type="match status" value="1"/>
</dbReference>
<gene>
    <name evidence="1" type="ORF">KXQ929_LOCUS53431</name>
</gene>
<dbReference type="GO" id="GO:1903724">
    <property type="term" value="P:positive regulation of centriole elongation"/>
    <property type="evidence" value="ECO:0007669"/>
    <property type="project" value="TreeGrafter"/>
</dbReference>
<name>A0A820RQJ6_9BILA</name>
<organism evidence="1 2">
    <name type="scientific">Adineta steineri</name>
    <dbReference type="NCBI Taxonomy" id="433720"/>
    <lineage>
        <taxon>Eukaryota</taxon>
        <taxon>Metazoa</taxon>
        <taxon>Spiralia</taxon>
        <taxon>Gnathifera</taxon>
        <taxon>Rotifera</taxon>
        <taxon>Eurotatoria</taxon>
        <taxon>Bdelloidea</taxon>
        <taxon>Adinetida</taxon>
        <taxon>Adinetidae</taxon>
        <taxon>Adineta</taxon>
    </lineage>
</organism>